<feature type="domain" description="Glycosyltransferase 2-like" evidence="3">
    <location>
        <begin position="22"/>
        <end position="181"/>
    </location>
</feature>
<accession>A0ABY4ALT0</accession>
<dbReference type="Gene3D" id="3.90.550.10">
    <property type="entry name" value="Spore Coat Polysaccharide Biosynthesis Protein SpsA, Chain A"/>
    <property type="match status" value="1"/>
</dbReference>
<evidence type="ECO:0000259" key="3">
    <source>
        <dbReference type="Pfam" id="PF00535"/>
    </source>
</evidence>
<dbReference type="EMBL" id="CP063982">
    <property type="protein sequence ID" value="UOD51222.1"/>
    <property type="molecule type" value="Genomic_DNA"/>
</dbReference>
<protein>
    <submittedName>
        <fullName evidence="4">Glycosyltransferase family 2 protein</fullName>
    </submittedName>
</protein>
<feature type="compositionally biased region" description="Basic and acidic residues" evidence="1">
    <location>
        <begin position="327"/>
        <end position="345"/>
    </location>
</feature>
<dbReference type="PANTHER" id="PTHR48090:SF8">
    <property type="entry name" value="GLYCOSYLTRANSFERASE CSBB-RELATED"/>
    <property type="match status" value="1"/>
</dbReference>
<gene>
    <name evidence="4" type="ORF">DHf2319_04840</name>
</gene>
<reference evidence="4 5" key="1">
    <citation type="submission" date="2020-11" db="EMBL/GenBank/DDBJ databases">
        <title>Algicoccus daihaiensis sp.nov., isolated from Daihai Lake in Inner Mongolia.</title>
        <authorList>
            <person name="Kai J."/>
        </authorList>
    </citation>
    <scope>NUCLEOTIDE SEQUENCE [LARGE SCALE GENOMIC DNA]</scope>
    <source>
        <strain evidence="5">f23</strain>
    </source>
</reference>
<organism evidence="4 5">
    <name type="scientific">Orrella daihaiensis</name>
    <dbReference type="NCBI Taxonomy" id="2782176"/>
    <lineage>
        <taxon>Bacteria</taxon>
        <taxon>Pseudomonadati</taxon>
        <taxon>Pseudomonadota</taxon>
        <taxon>Betaproteobacteria</taxon>
        <taxon>Burkholderiales</taxon>
        <taxon>Alcaligenaceae</taxon>
        <taxon>Orrella</taxon>
    </lineage>
</organism>
<dbReference type="SUPFAM" id="SSF53448">
    <property type="entry name" value="Nucleotide-diphospho-sugar transferases"/>
    <property type="match status" value="1"/>
</dbReference>
<keyword evidence="2" id="KW-0812">Transmembrane</keyword>
<feature type="transmembrane region" description="Helical" evidence="2">
    <location>
        <begin position="245"/>
        <end position="266"/>
    </location>
</feature>
<dbReference type="PANTHER" id="PTHR48090">
    <property type="entry name" value="UNDECAPRENYL-PHOSPHATE 4-DEOXY-4-FORMAMIDO-L-ARABINOSE TRANSFERASE-RELATED"/>
    <property type="match status" value="1"/>
</dbReference>
<keyword evidence="5" id="KW-1185">Reference proteome</keyword>
<evidence type="ECO:0000256" key="1">
    <source>
        <dbReference type="SAM" id="MobiDB-lite"/>
    </source>
</evidence>
<dbReference type="Pfam" id="PF00535">
    <property type="entry name" value="Glycos_transf_2"/>
    <property type="match status" value="1"/>
</dbReference>
<evidence type="ECO:0000313" key="5">
    <source>
        <dbReference type="Proteomes" id="UP000831607"/>
    </source>
</evidence>
<feature type="transmembrane region" description="Helical" evidence="2">
    <location>
        <begin position="278"/>
        <end position="304"/>
    </location>
</feature>
<evidence type="ECO:0000313" key="4">
    <source>
        <dbReference type="EMBL" id="UOD51222.1"/>
    </source>
</evidence>
<dbReference type="CDD" id="cd04187">
    <property type="entry name" value="DPM1_like_bac"/>
    <property type="match status" value="1"/>
</dbReference>
<name>A0ABY4ALT0_9BURK</name>
<feature type="region of interest" description="Disordered" evidence="1">
    <location>
        <begin position="325"/>
        <end position="360"/>
    </location>
</feature>
<keyword evidence="2" id="KW-0472">Membrane</keyword>
<dbReference type="InterPro" id="IPR050256">
    <property type="entry name" value="Glycosyltransferase_2"/>
</dbReference>
<evidence type="ECO:0000256" key="2">
    <source>
        <dbReference type="SAM" id="Phobius"/>
    </source>
</evidence>
<proteinExistence type="predicted"/>
<keyword evidence="2" id="KW-1133">Transmembrane helix</keyword>
<sequence length="360" mass="40452">MVDTTTSSSPGIERSMSDCMLSCVVPAFNEHDNLAVLLPKLKVALQGLTDAWEVIVVDDGSSDNTSDLMGMLSREPGIRYLQLSRNFGKEAALTAGIEAAEGDAVVLMDADLQHPPALLKQMVQRWETGVDMIYAVRESREDERWGKRIGTKLFYSLLRSESGVQVPPHAGDFRLMDRAVVTALMQLPERDRFMKGLYAWVGFRSEAIPFMPESRLSGKSHFSAWRLWRLAMAGLMSFTTWPLRAVSVMGFVVSICSFLYGIYIVGEFILYDNPVDGWPTIVTILLFFSGINLLSLGVVGEYIARVFKEVKHRPVYLVRQSMGASARTERPEAAKDKRQRSHADQNESEQELIRQQSLFE</sequence>
<dbReference type="InterPro" id="IPR001173">
    <property type="entry name" value="Glyco_trans_2-like"/>
</dbReference>
<dbReference type="InterPro" id="IPR029044">
    <property type="entry name" value="Nucleotide-diphossugar_trans"/>
</dbReference>
<dbReference type="Proteomes" id="UP000831607">
    <property type="component" value="Chromosome"/>
</dbReference>